<dbReference type="AlphaFoldDB" id="A0A9N9CUQ3"/>
<name>A0A9N9CUQ3_9GLOM</name>
<dbReference type="Proteomes" id="UP000789831">
    <property type="component" value="Unassembled WGS sequence"/>
</dbReference>
<organism evidence="1 2">
    <name type="scientific">Ambispora gerdemannii</name>
    <dbReference type="NCBI Taxonomy" id="144530"/>
    <lineage>
        <taxon>Eukaryota</taxon>
        <taxon>Fungi</taxon>
        <taxon>Fungi incertae sedis</taxon>
        <taxon>Mucoromycota</taxon>
        <taxon>Glomeromycotina</taxon>
        <taxon>Glomeromycetes</taxon>
        <taxon>Archaeosporales</taxon>
        <taxon>Ambisporaceae</taxon>
        <taxon>Ambispora</taxon>
    </lineage>
</organism>
<evidence type="ECO:0000313" key="2">
    <source>
        <dbReference type="Proteomes" id="UP000789831"/>
    </source>
</evidence>
<keyword evidence="2" id="KW-1185">Reference proteome</keyword>
<evidence type="ECO:0000313" key="1">
    <source>
        <dbReference type="EMBL" id="CAG8613277.1"/>
    </source>
</evidence>
<sequence>MKNVLYYIDISNFIENEVVDLENIEEFNNIEEDNYELETELASSSISEIESTISETQSNIPCLELQE</sequence>
<comment type="caution">
    <text evidence="1">The sequence shown here is derived from an EMBL/GenBank/DDBJ whole genome shotgun (WGS) entry which is preliminary data.</text>
</comment>
<protein>
    <submittedName>
        <fullName evidence="1">10868_t:CDS:1</fullName>
    </submittedName>
</protein>
<proteinExistence type="predicted"/>
<dbReference type="EMBL" id="CAJVPL010002537">
    <property type="protein sequence ID" value="CAG8613277.1"/>
    <property type="molecule type" value="Genomic_DNA"/>
</dbReference>
<gene>
    <name evidence="1" type="ORF">AGERDE_LOCUS9701</name>
</gene>
<reference evidence="1" key="1">
    <citation type="submission" date="2021-06" db="EMBL/GenBank/DDBJ databases">
        <authorList>
            <person name="Kallberg Y."/>
            <person name="Tangrot J."/>
            <person name="Rosling A."/>
        </authorList>
    </citation>
    <scope>NUCLEOTIDE SEQUENCE</scope>
    <source>
        <strain evidence="1">MT106</strain>
    </source>
</reference>
<accession>A0A9N9CUQ3</accession>